<gene>
    <name evidence="2" type="ORF">ARMOST_11827</name>
</gene>
<evidence type="ECO:0000313" key="2">
    <source>
        <dbReference type="EMBL" id="SJL08463.1"/>
    </source>
</evidence>
<dbReference type="EMBL" id="FUEG01000009">
    <property type="protein sequence ID" value="SJL08463.1"/>
    <property type="molecule type" value="Genomic_DNA"/>
</dbReference>
<organism evidence="2 3">
    <name type="scientific">Armillaria ostoyae</name>
    <name type="common">Armillaria root rot fungus</name>
    <dbReference type="NCBI Taxonomy" id="47428"/>
    <lineage>
        <taxon>Eukaryota</taxon>
        <taxon>Fungi</taxon>
        <taxon>Dikarya</taxon>
        <taxon>Basidiomycota</taxon>
        <taxon>Agaricomycotina</taxon>
        <taxon>Agaricomycetes</taxon>
        <taxon>Agaricomycetidae</taxon>
        <taxon>Agaricales</taxon>
        <taxon>Marasmiineae</taxon>
        <taxon>Physalacriaceae</taxon>
        <taxon>Armillaria</taxon>
    </lineage>
</organism>
<proteinExistence type="predicted"/>
<evidence type="ECO:0000313" key="3">
    <source>
        <dbReference type="Proteomes" id="UP000219338"/>
    </source>
</evidence>
<protein>
    <submittedName>
        <fullName evidence="2">Uncharacterized protein</fullName>
    </submittedName>
</protein>
<dbReference type="AlphaFoldDB" id="A0A284RI97"/>
<keyword evidence="3" id="KW-1185">Reference proteome</keyword>
<keyword evidence="1" id="KW-0812">Transmembrane</keyword>
<dbReference type="Proteomes" id="UP000219338">
    <property type="component" value="Unassembled WGS sequence"/>
</dbReference>
<accession>A0A284RI97</accession>
<keyword evidence="1" id="KW-1133">Transmembrane helix</keyword>
<keyword evidence="1" id="KW-0472">Membrane</keyword>
<evidence type="ECO:0000256" key="1">
    <source>
        <dbReference type="SAM" id="Phobius"/>
    </source>
</evidence>
<name>A0A284RI97_ARMOS</name>
<sequence length="345" mass="37473">MKTRGHLPANGAQAISRLKDTADLETPLESQWSPHKYRGFAAPLTQSISCQVSRFCSLFGVNYPMSVAKLANGIGMMMEMQKDGTSSENKHFVIQVLSDFSQCVKMRRLREWRIVNGAEMEELTSQLGDLGYNQFTSDKYSFSHHPAIAIITIATAIVVAVFVVVSIVTPSSATCPLSFSPLDKQVRIPLILSNTNACVSASTSPLVDALKTLTLAKHPCFTTFDSVGKFVVPHHSTSVALLSSLILDNTKLKFDASGQWSVEGKFTLTLTFVGRIVPSATVSACTNWTPKAAYVRAARLSAEFGLDSRVVYDTWEPVAAEKAIEGIPSRAASHAAPLCNDHEKS</sequence>
<reference evidence="3" key="1">
    <citation type="journal article" date="2017" name="Nat. Ecol. Evol.">
        <title>Genome expansion and lineage-specific genetic innovations in the forest pathogenic fungi Armillaria.</title>
        <authorList>
            <person name="Sipos G."/>
            <person name="Prasanna A.N."/>
            <person name="Walter M.C."/>
            <person name="O'Connor E."/>
            <person name="Balint B."/>
            <person name="Krizsan K."/>
            <person name="Kiss B."/>
            <person name="Hess J."/>
            <person name="Varga T."/>
            <person name="Slot J."/>
            <person name="Riley R."/>
            <person name="Boka B."/>
            <person name="Rigling D."/>
            <person name="Barry K."/>
            <person name="Lee J."/>
            <person name="Mihaltcheva S."/>
            <person name="LaButti K."/>
            <person name="Lipzen A."/>
            <person name="Waldron R."/>
            <person name="Moloney N.M."/>
            <person name="Sperisen C."/>
            <person name="Kredics L."/>
            <person name="Vagvoelgyi C."/>
            <person name="Patrignani A."/>
            <person name="Fitzpatrick D."/>
            <person name="Nagy I."/>
            <person name="Doyle S."/>
            <person name="Anderson J.B."/>
            <person name="Grigoriev I.V."/>
            <person name="Gueldener U."/>
            <person name="Muensterkoetter M."/>
            <person name="Nagy L.G."/>
        </authorList>
    </citation>
    <scope>NUCLEOTIDE SEQUENCE [LARGE SCALE GENOMIC DNA]</scope>
    <source>
        <strain evidence="3">C18/9</strain>
    </source>
</reference>
<feature type="transmembrane region" description="Helical" evidence="1">
    <location>
        <begin position="147"/>
        <end position="168"/>
    </location>
</feature>